<keyword evidence="3" id="KW-1185">Reference proteome</keyword>
<feature type="region of interest" description="Disordered" evidence="1">
    <location>
        <begin position="141"/>
        <end position="198"/>
    </location>
</feature>
<name>A0ABY8WPJ1_9ACTN</name>
<dbReference type="RefSeq" id="WP_284920785.1">
    <property type="nucleotide sequence ID" value="NZ_CP126980.1"/>
</dbReference>
<reference evidence="2 3" key="1">
    <citation type="submission" date="2023-06" db="EMBL/GenBank/DDBJ databases">
        <authorList>
            <person name="Yushchuk O."/>
            <person name="Binda E."/>
            <person name="Ruckert-Reed C."/>
            <person name="Fedorenko V."/>
            <person name="Kalinowski J."/>
            <person name="Marinelli F."/>
        </authorList>
    </citation>
    <scope>NUCLEOTIDE SEQUENCE [LARGE SCALE GENOMIC DNA]</scope>
    <source>
        <strain evidence="2 3">NRRL 3884</strain>
    </source>
</reference>
<accession>A0ABY8WPJ1</accession>
<dbReference type="PROSITE" id="PS51318">
    <property type="entry name" value="TAT"/>
    <property type="match status" value="1"/>
</dbReference>
<organism evidence="2 3">
    <name type="scientific">Actinoplanes oblitus</name>
    <dbReference type="NCBI Taxonomy" id="3040509"/>
    <lineage>
        <taxon>Bacteria</taxon>
        <taxon>Bacillati</taxon>
        <taxon>Actinomycetota</taxon>
        <taxon>Actinomycetes</taxon>
        <taxon>Micromonosporales</taxon>
        <taxon>Micromonosporaceae</taxon>
        <taxon>Actinoplanes</taxon>
    </lineage>
</organism>
<gene>
    <name evidence="2" type="ORF">ACTOB_002997</name>
</gene>
<evidence type="ECO:0000256" key="1">
    <source>
        <dbReference type="SAM" id="MobiDB-lite"/>
    </source>
</evidence>
<dbReference type="EMBL" id="CP126980">
    <property type="protein sequence ID" value="WIM99347.1"/>
    <property type="molecule type" value="Genomic_DNA"/>
</dbReference>
<dbReference type="InterPro" id="IPR006311">
    <property type="entry name" value="TAT_signal"/>
</dbReference>
<evidence type="ECO:0000313" key="3">
    <source>
        <dbReference type="Proteomes" id="UP001240150"/>
    </source>
</evidence>
<evidence type="ECO:0000313" key="2">
    <source>
        <dbReference type="EMBL" id="WIM99347.1"/>
    </source>
</evidence>
<proteinExistence type="predicted"/>
<protein>
    <submittedName>
        <fullName evidence="2">Uncharacterized protein</fullName>
    </submittedName>
</protein>
<sequence length="451" mass="45917">MPERGHLIRTLAGLGVALAAGGALLFGAPARSGEPQPLALSAAWPRAQRGSVPSKLPDGNEYSPALFLDAKTSAGTAQSPDGHTLRLILRQADGTLRELRRVPSTDRAPFAALTSYSTAPTAAGPAASATAPAAPLSATSASAASSPAPLSATSASTAASPAAPLPATSAPLPGTSASAAPTPATSGPAPAVPDSAASASAVTAPAPAAAGSGDGLVWVESVRGKQQLWTGGLRQPARMLTADVGAMQFYDSQYDLVIANGAVHWVAGGAADQTEFRSVALTGGRVTVTRSAGTWALSAWPWAVDGQTSARGATTLRNLTTGRRIAVPSADRTVTACSPAWCQLVSLNADGYARMELSHPDGSARRKVAEGTVATAITDVAVLDRFEVLARVGPQSDLSGNQELLIHDLRTRQTVLVSPDAGNIAYRAGVLWWSTGDQSSFVRNSLDLRTI</sequence>
<dbReference type="Proteomes" id="UP001240150">
    <property type="component" value="Chromosome"/>
</dbReference>